<reference evidence="2 3" key="1">
    <citation type="submission" date="2017-01" db="EMBL/GenBank/DDBJ databases">
        <title>A new Hymenobacter.</title>
        <authorList>
            <person name="Liang Y."/>
            <person name="Feng F."/>
        </authorList>
    </citation>
    <scope>NUCLEOTIDE SEQUENCE [LARGE SCALE GENOMIC DNA]</scope>
    <source>
        <strain evidence="2">MIMBbqt21</strain>
    </source>
</reference>
<gene>
    <name evidence="2" type="ORF">BXP70_14445</name>
</gene>
<evidence type="ECO:0000259" key="1">
    <source>
        <dbReference type="Pfam" id="PF00561"/>
    </source>
</evidence>
<dbReference type="RefSeq" id="WP_086594798.1">
    <property type="nucleotide sequence ID" value="NZ_MTSE01000007.1"/>
</dbReference>
<dbReference type="PANTHER" id="PTHR46438:SF11">
    <property type="entry name" value="LIPASE-RELATED"/>
    <property type="match status" value="1"/>
</dbReference>
<sequence>MITEQLTIEKTYVASKTKLHYQRYGDGPRAVLAFHGYGQSEGHWRSVASVLGPEVSVYSFDLFYHGKSRLVKADAPITKKRLAELLGEFLHEQKITKFSLLAFSMGAKFALTAVENFADQIEQVWLVAPDGIRAQLWYTLATSPLLMRGLLGRAVLRPQRLLGFINKLSEKRLVDPGLVRFAEWQLDSREKRLRVYRSWVGFKNLAFDLKRLATLLNRKPTPVTFFLGKYDRVIPHTGLKQFIGSLAKADLVMLDAGHGGLIYDVAAYLRRHPETRL</sequence>
<protein>
    <recommendedName>
        <fullName evidence="1">AB hydrolase-1 domain-containing protein</fullName>
    </recommendedName>
</protein>
<keyword evidence="3" id="KW-1185">Reference proteome</keyword>
<dbReference type="Gene3D" id="3.40.50.1820">
    <property type="entry name" value="alpha/beta hydrolase"/>
    <property type="match status" value="1"/>
</dbReference>
<evidence type="ECO:0000313" key="3">
    <source>
        <dbReference type="Proteomes" id="UP000194873"/>
    </source>
</evidence>
<evidence type="ECO:0000313" key="2">
    <source>
        <dbReference type="EMBL" id="OUJ73041.1"/>
    </source>
</evidence>
<dbReference type="SUPFAM" id="SSF53474">
    <property type="entry name" value="alpha/beta-Hydrolases"/>
    <property type="match status" value="1"/>
</dbReference>
<proteinExistence type="predicted"/>
<dbReference type="OrthoDB" id="975949at2"/>
<dbReference type="Proteomes" id="UP000194873">
    <property type="component" value="Unassembled WGS sequence"/>
</dbReference>
<organism evidence="2 3">
    <name type="scientific">Hymenobacter crusticola</name>
    <dbReference type="NCBI Taxonomy" id="1770526"/>
    <lineage>
        <taxon>Bacteria</taxon>
        <taxon>Pseudomonadati</taxon>
        <taxon>Bacteroidota</taxon>
        <taxon>Cytophagia</taxon>
        <taxon>Cytophagales</taxon>
        <taxon>Hymenobacteraceae</taxon>
        <taxon>Hymenobacter</taxon>
    </lineage>
</organism>
<dbReference type="EMBL" id="MTSE01000007">
    <property type="protein sequence ID" value="OUJ73041.1"/>
    <property type="molecule type" value="Genomic_DNA"/>
</dbReference>
<dbReference type="PANTHER" id="PTHR46438">
    <property type="entry name" value="ALPHA/BETA-HYDROLASES SUPERFAMILY PROTEIN"/>
    <property type="match status" value="1"/>
</dbReference>
<name>A0A243WBQ9_9BACT</name>
<dbReference type="Pfam" id="PF00561">
    <property type="entry name" value="Abhydrolase_1"/>
    <property type="match status" value="1"/>
</dbReference>
<dbReference type="AlphaFoldDB" id="A0A243WBQ9"/>
<comment type="caution">
    <text evidence="2">The sequence shown here is derived from an EMBL/GenBank/DDBJ whole genome shotgun (WGS) entry which is preliminary data.</text>
</comment>
<dbReference type="InterPro" id="IPR029058">
    <property type="entry name" value="AB_hydrolase_fold"/>
</dbReference>
<accession>A0A243WBQ9</accession>
<dbReference type="InterPro" id="IPR000073">
    <property type="entry name" value="AB_hydrolase_1"/>
</dbReference>
<feature type="domain" description="AB hydrolase-1" evidence="1">
    <location>
        <begin position="30"/>
        <end position="262"/>
    </location>
</feature>